<feature type="domain" description="DM2" evidence="2">
    <location>
        <begin position="89"/>
        <end position="166"/>
    </location>
</feature>
<name>A0AAD7XPA2_9STRA</name>
<feature type="compositionally biased region" description="Basic residues" evidence="1">
    <location>
        <begin position="63"/>
        <end position="81"/>
    </location>
</feature>
<dbReference type="SMART" id="SM00151">
    <property type="entry name" value="SWIB"/>
    <property type="match status" value="2"/>
</dbReference>
<accession>A0AAD7XPA2</accession>
<feature type="region of interest" description="Disordered" evidence="1">
    <location>
        <begin position="50"/>
        <end position="92"/>
    </location>
</feature>
<evidence type="ECO:0000256" key="1">
    <source>
        <dbReference type="SAM" id="MobiDB-lite"/>
    </source>
</evidence>
<protein>
    <recommendedName>
        <fullName evidence="6">DM2 domain-containing protein</fullName>
    </recommendedName>
</protein>
<dbReference type="InterPro" id="IPR003121">
    <property type="entry name" value="SWIB_MDM2_domain"/>
</dbReference>
<reference evidence="4" key="1">
    <citation type="submission" date="2023-01" db="EMBL/GenBank/DDBJ databases">
        <title>Metagenome sequencing of chrysophaentin producing Chrysophaeum taylorii.</title>
        <authorList>
            <person name="Davison J."/>
            <person name="Bewley C."/>
        </authorList>
    </citation>
    <scope>NUCLEOTIDE SEQUENCE</scope>
    <source>
        <strain evidence="4">NIES-1699</strain>
    </source>
</reference>
<dbReference type="InterPro" id="IPR036885">
    <property type="entry name" value="SWIB_MDM2_dom_sf"/>
</dbReference>
<feature type="domain" description="DM2" evidence="2">
    <location>
        <begin position="176"/>
        <end position="252"/>
    </location>
</feature>
<dbReference type="InterPro" id="IPR014876">
    <property type="entry name" value="DEK_C"/>
</dbReference>
<evidence type="ECO:0000313" key="5">
    <source>
        <dbReference type="Proteomes" id="UP001230188"/>
    </source>
</evidence>
<evidence type="ECO:0000313" key="4">
    <source>
        <dbReference type="EMBL" id="KAJ8608379.1"/>
    </source>
</evidence>
<dbReference type="SUPFAM" id="SSF47592">
    <property type="entry name" value="SWIB/MDM2 domain"/>
    <property type="match status" value="2"/>
</dbReference>
<dbReference type="AlphaFoldDB" id="A0AAD7XPA2"/>
<dbReference type="Pfam" id="PF08766">
    <property type="entry name" value="DEK_C"/>
    <property type="match status" value="1"/>
</dbReference>
<dbReference type="Pfam" id="PF02201">
    <property type="entry name" value="SWIB"/>
    <property type="match status" value="2"/>
</dbReference>
<dbReference type="Gene3D" id="1.10.10.60">
    <property type="entry name" value="Homeodomain-like"/>
    <property type="match status" value="1"/>
</dbReference>
<dbReference type="Gene3D" id="1.10.245.10">
    <property type="entry name" value="SWIB/MDM2 domain"/>
    <property type="match status" value="2"/>
</dbReference>
<dbReference type="PROSITE" id="PS51925">
    <property type="entry name" value="SWIB_MDM2"/>
    <property type="match status" value="2"/>
</dbReference>
<proteinExistence type="predicted"/>
<feature type="domain" description="DEK-C" evidence="3">
    <location>
        <begin position="1"/>
        <end position="54"/>
    </location>
</feature>
<dbReference type="SUPFAM" id="SSF109715">
    <property type="entry name" value="DEK C-terminal domain"/>
    <property type="match status" value="1"/>
</dbReference>
<dbReference type="CDD" id="cd10567">
    <property type="entry name" value="SWIB-MDM2_like"/>
    <property type="match status" value="2"/>
</dbReference>
<dbReference type="PROSITE" id="PS51998">
    <property type="entry name" value="DEK_C"/>
    <property type="match status" value="1"/>
</dbReference>
<comment type="caution">
    <text evidence="4">The sequence shown here is derived from an EMBL/GenBank/DDBJ whole genome shotgun (WGS) entry which is preliminary data.</text>
</comment>
<evidence type="ECO:0000259" key="3">
    <source>
        <dbReference type="PROSITE" id="PS51998"/>
    </source>
</evidence>
<dbReference type="EMBL" id="JAQMWT010000172">
    <property type="protein sequence ID" value="KAJ8608379.1"/>
    <property type="molecule type" value="Genomic_DNA"/>
</dbReference>
<feature type="compositionally biased region" description="Basic and acidic residues" evidence="1">
    <location>
        <begin position="50"/>
        <end position="62"/>
    </location>
</feature>
<dbReference type="PANTHER" id="PTHR13844">
    <property type="entry name" value="SWI/SNF-RELATED MATRIX-ASSOCIATED ACTIN-DEPENDENT REGULATOR OF CHROMATIN SUBFAMILY D"/>
    <property type="match status" value="1"/>
</dbReference>
<dbReference type="InterPro" id="IPR019835">
    <property type="entry name" value="SWIB_domain"/>
</dbReference>
<evidence type="ECO:0000259" key="2">
    <source>
        <dbReference type="PROSITE" id="PS51925"/>
    </source>
</evidence>
<evidence type="ECO:0008006" key="6">
    <source>
        <dbReference type="Google" id="ProtNLM"/>
    </source>
</evidence>
<dbReference type="Proteomes" id="UP001230188">
    <property type="component" value="Unassembled WGS sequence"/>
</dbReference>
<keyword evidence="5" id="KW-1185">Reference proteome</keyword>
<organism evidence="4 5">
    <name type="scientific">Chrysophaeum taylorii</name>
    <dbReference type="NCBI Taxonomy" id="2483200"/>
    <lineage>
        <taxon>Eukaryota</taxon>
        <taxon>Sar</taxon>
        <taxon>Stramenopiles</taxon>
        <taxon>Ochrophyta</taxon>
        <taxon>Pelagophyceae</taxon>
        <taxon>Pelagomonadales</taxon>
        <taxon>Pelagomonadaceae</taxon>
        <taxon>Chrysophaeum</taxon>
    </lineage>
</organism>
<gene>
    <name evidence="4" type="ORF">CTAYLR_008152</name>
</gene>
<sequence length="252" mass="28532">MDAAVKKRVKVLVQEGDLSVLTLRSVRQQLEEEFGVDLSEDKAELKACVEEATKTPTKESAWKKKTTKKKSSPKSESKKRKKSDETTTEMSGLPEVSEVLREVVGVARANHFQAVKLLWEYIKGNSLQSETNRNVIVCDDKLRAVFGTESVTSFGMNKLIGKHLTKTTTPSKRPRVSEVEYRGSPELAEFCGTKTNNRFTITKHLWAHIKTNNLQDPGDKRRIVFDQTLQDLFKVKECTAFSLSKLLAQHFE</sequence>